<dbReference type="InterPro" id="IPR059177">
    <property type="entry name" value="GH29D-like_dom"/>
</dbReference>
<dbReference type="PANTHER" id="PTHR33607:SF2">
    <property type="entry name" value="ENDONUCLEASE-1"/>
    <property type="match status" value="1"/>
</dbReference>
<comment type="similarity">
    <text evidence="1">Belongs to the EndA/NucM nuclease family.</text>
</comment>
<proteinExistence type="inferred from homology"/>
<dbReference type="AlphaFoldDB" id="A0A6N3EZ38"/>
<dbReference type="EC" id="3.1.-.-" evidence="6"/>
<organism evidence="6">
    <name type="scientific">Paraprevotella clara</name>
    <dbReference type="NCBI Taxonomy" id="454154"/>
    <lineage>
        <taxon>Bacteria</taxon>
        <taxon>Pseudomonadati</taxon>
        <taxon>Bacteroidota</taxon>
        <taxon>Bacteroidia</taxon>
        <taxon>Bacteroidales</taxon>
        <taxon>Prevotellaceae</taxon>
        <taxon>Paraprevotella</taxon>
    </lineage>
</organism>
<evidence type="ECO:0000256" key="1">
    <source>
        <dbReference type="ARBA" id="ARBA00006429"/>
    </source>
</evidence>
<dbReference type="PANTHER" id="PTHR33607">
    <property type="entry name" value="ENDONUCLEASE-1"/>
    <property type="match status" value="1"/>
</dbReference>
<accession>A0A6N3EZ38</accession>
<dbReference type="InterPro" id="IPR044925">
    <property type="entry name" value="His-Me_finger_sf"/>
</dbReference>
<dbReference type="EMBL" id="CACRUT010000016">
    <property type="protein sequence ID" value="VYU45067.1"/>
    <property type="molecule type" value="Genomic_DNA"/>
</dbReference>
<feature type="domain" description="GH29D-like beta-sandwich" evidence="5">
    <location>
        <begin position="290"/>
        <end position="352"/>
    </location>
</feature>
<feature type="signal peptide" evidence="4">
    <location>
        <begin position="1"/>
        <end position="21"/>
    </location>
</feature>
<dbReference type="GO" id="GO:0016787">
    <property type="term" value="F:hydrolase activity"/>
    <property type="evidence" value="ECO:0007669"/>
    <property type="project" value="UniProtKB-KW"/>
</dbReference>
<feature type="chain" id="PRO_5026658281" evidence="4">
    <location>
        <begin position="22"/>
        <end position="572"/>
    </location>
</feature>
<name>A0A6N3EZ38_9BACT</name>
<keyword evidence="4" id="KW-0732">Signal</keyword>
<dbReference type="Pfam" id="PF04231">
    <property type="entry name" value="Endonuclease_1"/>
    <property type="match status" value="1"/>
</dbReference>
<dbReference type="RefSeq" id="WP_412443269.1">
    <property type="nucleotide sequence ID" value="NZ_CACRUT010000016.1"/>
</dbReference>
<evidence type="ECO:0000256" key="2">
    <source>
        <dbReference type="ARBA" id="ARBA00022722"/>
    </source>
</evidence>
<dbReference type="Pfam" id="PF13290">
    <property type="entry name" value="CHB_HEX_C_1"/>
    <property type="match status" value="1"/>
</dbReference>
<keyword evidence="3 6" id="KW-0378">Hydrolase</keyword>
<reference evidence="6" key="1">
    <citation type="submission" date="2019-11" db="EMBL/GenBank/DDBJ databases">
        <authorList>
            <person name="Feng L."/>
        </authorList>
    </citation>
    <scope>NUCLEOTIDE SEQUENCE</scope>
    <source>
        <strain evidence="6">PclaraLFYP37</strain>
    </source>
</reference>
<gene>
    <name evidence="6" type="primary">bsn_1</name>
    <name evidence="6" type="ORF">PCLFYP37_02946</name>
</gene>
<dbReference type="SUPFAM" id="SSF54060">
    <property type="entry name" value="His-Me finger endonucleases"/>
    <property type="match status" value="1"/>
</dbReference>
<evidence type="ECO:0000259" key="5">
    <source>
        <dbReference type="Pfam" id="PF13290"/>
    </source>
</evidence>
<evidence type="ECO:0000256" key="3">
    <source>
        <dbReference type="ARBA" id="ARBA00022801"/>
    </source>
</evidence>
<evidence type="ECO:0000313" key="6">
    <source>
        <dbReference type="EMBL" id="VYU45067.1"/>
    </source>
</evidence>
<protein>
    <submittedName>
        <fullName evidence="6">Extracellular ribonuclease</fullName>
        <ecNumber evidence="6">3.1.-.-</ecNumber>
    </submittedName>
</protein>
<dbReference type="GO" id="GO:0004518">
    <property type="term" value="F:nuclease activity"/>
    <property type="evidence" value="ECO:0007669"/>
    <property type="project" value="UniProtKB-KW"/>
</dbReference>
<dbReference type="InterPro" id="IPR007346">
    <property type="entry name" value="Endonuclease-I"/>
</dbReference>
<sequence length="572" mass="63744">MKRFLFSWVLLCIMLHLWAQAPDDYYDSATGTHGSGLKTALFKIITSHTARSYDNLWSDFTKTDIREDGKVWDMYSSTTYFTFINDQCGNYSREGDCYNREHSFPKSWFNDAKPMYTDLFHLYPTDGKVNGMRSNYPFGETNGEKYKSNGGFSKLGKSTVSGYSGIVFEPADEYKGDFARSYFYMVTCYENRITTWNSDMLDGKSYPGFAQWALDMLLRWAAEDPVSEKETARNNKVYGIQGNRNPYIDFPGLEQYVWGEKTHVDFDPDNYEGGEVTPPATDVESPTFTPTPGSVDKGTIVTINTATAGAYIVYSLNGGNLRTEEPPVYVEITEPTTIEAYAMKDDKTSGTVNASYTLVNTTPDEGIQIFRKVTSAEELQTGNRYLIVCEDKSTAMGAIQKDFRSSCGITFEANKIHTEVDREGLPYQMILGGTEGAYTLYDAASQVYLSLTSNDNKLHGAESTESDNAQWTITVSGGQASVQNNAYKNRTIQYNASSPRFACYKSGQQPVSLYVNTTSGSGIPNITATGDSLVDVYTLNGQLVRQNVQASQALKELKKGMYVIKGNKVLVK</sequence>
<evidence type="ECO:0000256" key="4">
    <source>
        <dbReference type="SAM" id="SignalP"/>
    </source>
</evidence>
<keyword evidence="2" id="KW-0540">Nuclease</keyword>